<dbReference type="Pfam" id="PF02518">
    <property type="entry name" value="HATPase_c"/>
    <property type="match status" value="1"/>
</dbReference>
<dbReference type="InterPro" id="IPR003661">
    <property type="entry name" value="HisK_dim/P_dom"/>
</dbReference>
<keyword evidence="16" id="KW-1185">Reference proteome</keyword>
<evidence type="ECO:0000256" key="11">
    <source>
        <dbReference type="ARBA" id="ARBA00022989"/>
    </source>
</evidence>
<dbReference type="SUPFAM" id="SSF47384">
    <property type="entry name" value="Homodimeric domain of signal transducing histidine kinase"/>
    <property type="match status" value="1"/>
</dbReference>
<dbReference type="InterPro" id="IPR005467">
    <property type="entry name" value="His_kinase_dom"/>
</dbReference>
<reference evidence="15 16" key="1">
    <citation type="submission" date="2018-09" db="EMBL/GenBank/DDBJ databases">
        <title>Paenibacillus aracenensis nov. sp. isolated from a cave in southern Spain.</title>
        <authorList>
            <person name="Jurado V."/>
            <person name="Gutierrez-Patricio S."/>
            <person name="Gonzalez-Pimentel J.L."/>
            <person name="Miller A.Z."/>
            <person name="Laiz L."/>
            <person name="Saiz-Jimenez C."/>
        </authorList>
    </citation>
    <scope>NUCLEOTIDE SEQUENCE [LARGE SCALE GENOMIC DNA]</scope>
    <source>
        <strain evidence="15 16">JCM 19203</strain>
    </source>
</reference>
<dbReference type="InterPro" id="IPR050398">
    <property type="entry name" value="HssS/ArlS-like"/>
</dbReference>
<evidence type="ECO:0000256" key="2">
    <source>
        <dbReference type="ARBA" id="ARBA00004651"/>
    </source>
</evidence>
<dbReference type="PRINTS" id="PR01780">
    <property type="entry name" value="LANTIREGPROT"/>
</dbReference>
<evidence type="ECO:0000256" key="7">
    <source>
        <dbReference type="ARBA" id="ARBA00022692"/>
    </source>
</evidence>
<comment type="subcellular location">
    <subcellularLocation>
        <location evidence="2">Cell membrane</location>
        <topology evidence="2">Multi-pass membrane protein</topology>
    </subcellularLocation>
</comment>
<organism evidence="15 16">
    <name type="scientific">Paenibacillus pinisoli</name>
    <dbReference type="NCBI Taxonomy" id="1276110"/>
    <lineage>
        <taxon>Bacteria</taxon>
        <taxon>Bacillati</taxon>
        <taxon>Bacillota</taxon>
        <taxon>Bacilli</taxon>
        <taxon>Bacillales</taxon>
        <taxon>Paenibacillaceae</taxon>
        <taxon>Paenibacillus</taxon>
    </lineage>
</organism>
<comment type="catalytic activity">
    <reaction evidence="1">
        <text>ATP + protein L-histidine = ADP + protein N-phospho-L-histidine.</text>
        <dbReference type="EC" id="2.7.13.3"/>
    </reaction>
</comment>
<keyword evidence="7" id="KW-0812">Transmembrane</keyword>
<dbReference type="EMBL" id="QXQB01000004">
    <property type="protein sequence ID" value="RJX37921.1"/>
    <property type="molecule type" value="Genomic_DNA"/>
</dbReference>
<dbReference type="OrthoDB" id="9792991at2"/>
<evidence type="ECO:0000256" key="12">
    <source>
        <dbReference type="ARBA" id="ARBA00023012"/>
    </source>
</evidence>
<evidence type="ECO:0000256" key="5">
    <source>
        <dbReference type="ARBA" id="ARBA00022553"/>
    </source>
</evidence>
<comment type="caution">
    <text evidence="15">The sequence shown here is derived from an EMBL/GenBank/DDBJ whole genome shotgun (WGS) entry which is preliminary data.</text>
</comment>
<evidence type="ECO:0000256" key="6">
    <source>
        <dbReference type="ARBA" id="ARBA00022679"/>
    </source>
</evidence>
<keyword evidence="5" id="KW-0597">Phosphoprotein</keyword>
<dbReference type="CDD" id="cd00082">
    <property type="entry name" value="HisKA"/>
    <property type="match status" value="1"/>
</dbReference>
<dbReference type="Gene3D" id="3.30.565.10">
    <property type="entry name" value="Histidine kinase-like ATPase, C-terminal domain"/>
    <property type="match status" value="1"/>
</dbReference>
<keyword evidence="9 15" id="KW-0418">Kinase</keyword>
<dbReference type="RefSeq" id="WP_120112693.1">
    <property type="nucleotide sequence ID" value="NZ_QXQB01000004.1"/>
</dbReference>
<evidence type="ECO:0000256" key="4">
    <source>
        <dbReference type="ARBA" id="ARBA00022475"/>
    </source>
</evidence>
<keyword evidence="8" id="KW-0547">Nucleotide-binding</keyword>
<protein>
    <recommendedName>
        <fullName evidence="3">histidine kinase</fullName>
        <ecNumber evidence="3">2.7.13.3</ecNumber>
    </recommendedName>
</protein>
<dbReference type="InterPro" id="IPR003594">
    <property type="entry name" value="HATPase_dom"/>
</dbReference>
<evidence type="ECO:0000256" key="13">
    <source>
        <dbReference type="ARBA" id="ARBA00023136"/>
    </source>
</evidence>
<dbReference type="GO" id="GO:0005524">
    <property type="term" value="F:ATP binding"/>
    <property type="evidence" value="ECO:0007669"/>
    <property type="project" value="UniProtKB-KW"/>
</dbReference>
<dbReference type="GO" id="GO:0000155">
    <property type="term" value="F:phosphorelay sensor kinase activity"/>
    <property type="evidence" value="ECO:0007669"/>
    <property type="project" value="InterPro"/>
</dbReference>
<dbReference type="InterPro" id="IPR036097">
    <property type="entry name" value="HisK_dim/P_sf"/>
</dbReference>
<keyword evidence="11" id="KW-1133">Transmembrane helix</keyword>
<feature type="domain" description="Histidine kinase" evidence="14">
    <location>
        <begin position="89"/>
        <end position="300"/>
    </location>
</feature>
<dbReference type="CDD" id="cd00075">
    <property type="entry name" value="HATPase"/>
    <property type="match status" value="1"/>
</dbReference>
<dbReference type="SUPFAM" id="SSF55874">
    <property type="entry name" value="ATPase domain of HSP90 chaperone/DNA topoisomerase II/histidine kinase"/>
    <property type="match status" value="1"/>
</dbReference>
<dbReference type="AlphaFoldDB" id="A0A3A6PN53"/>
<evidence type="ECO:0000313" key="16">
    <source>
        <dbReference type="Proteomes" id="UP000267798"/>
    </source>
</evidence>
<gene>
    <name evidence="15" type="ORF">D3P09_17710</name>
</gene>
<dbReference type="PANTHER" id="PTHR45528:SF1">
    <property type="entry name" value="SENSOR HISTIDINE KINASE CPXA"/>
    <property type="match status" value="1"/>
</dbReference>
<evidence type="ECO:0000256" key="3">
    <source>
        <dbReference type="ARBA" id="ARBA00012438"/>
    </source>
</evidence>
<dbReference type="GO" id="GO:0005886">
    <property type="term" value="C:plasma membrane"/>
    <property type="evidence" value="ECO:0007669"/>
    <property type="project" value="UniProtKB-SubCell"/>
</dbReference>
<accession>A0A3A6PN53</accession>
<name>A0A3A6PN53_9BACL</name>
<evidence type="ECO:0000313" key="15">
    <source>
        <dbReference type="EMBL" id="RJX37921.1"/>
    </source>
</evidence>
<evidence type="ECO:0000259" key="14">
    <source>
        <dbReference type="PROSITE" id="PS50109"/>
    </source>
</evidence>
<sequence>MLYMVLIVITVVLILQSVYLVYYKNQIKDIGNQLSFISEHHSFKMIQTQIKPKELNQLIHLCNAMLRNQRKLNQNFIEQKEEINATIMSLSHDIRTPLTSLDGYLQLAERSQSSKEKTEYVLMAQSRIKQIITLIDELFLYTKLKNPDYNLELKPVDVIKVLNQRLFTFIYNFSRIGYEPNISLAEAPLYIEGNESALERVYENIIKNYFLHGAGALSVRYEEQQDEVLFHFSNMQKRNQLLNLDKIFTRFYKDDPSRPNQSSGLGLFIVKSLMDKMNGYVQADLKDDQFCISLAFKKSAKENRHVHRHEPAQNFNSRG</sequence>
<keyword evidence="4" id="KW-1003">Cell membrane</keyword>
<dbReference type="EC" id="2.7.13.3" evidence="3"/>
<keyword evidence="12" id="KW-0902">Two-component regulatory system</keyword>
<evidence type="ECO:0000256" key="8">
    <source>
        <dbReference type="ARBA" id="ARBA00022741"/>
    </source>
</evidence>
<proteinExistence type="predicted"/>
<keyword evidence="10" id="KW-0067">ATP-binding</keyword>
<keyword evidence="13" id="KW-0472">Membrane</keyword>
<evidence type="ECO:0000256" key="1">
    <source>
        <dbReference type="ARBA" id="ARBA00000085"/>
    </source>
</evidence>
<dbReference type="SMART" id="SM00388">
    <property type="entry name" value="HisKA"/>
    <property type="match status" value="1"/>
</dbReference>
<dbReference type="PANTHER" id="PTHR45528">
    <property type="entry name" value="SENSOR HISTIDINE KINASE CPXA"/>
    <property type="match status" value="1"/>
</dbReference>
<dbReference type="Proteomes" id="UP000267798">
    <property type="component" value="Unassembled WGS sequence"/>
</dbReference>
<dbReference type="Pfam" id="PF00512">
    <property type="entry name" value="HisKA"/>
    <property type="match status" value="1"/>
</dbReference>
<dbReference type="InterPro" id="IPR008358">
    <property type="entry name" value="Sig_transdc_His_kin/Pase_MprB"/>
</dbReference>
<dbReference type="InterPro" id="IPR036890">
    <property type="entry name" value="HATPase_C_sf"/>
</dbReference>
<keyword evidence="6" id="KW-0808">Transferase</keyword>
<dbReference type="Gene3D" id="1.10.287.130">
    <property type="match status" value="1"/>
</dbReference>
<evidence type="ECO:0000256" key="9">
    <source>
        <dbReference type="ARBA" id="ARBA00022777"/>
    </source>
</evidence>
<dbReference type="PROSITE" id="PS50109">
    <property type="entry name" value="HIS_KIN"/>
    <property type="match status" value="1"/>
</dbReference>
<evidence type="ECO:0000256" key="10">
    <source>
        <dbReference type="ARBA" id="ARBA00022840"/>
    </source>
</evidence>